<feature type="compositionally biased region" description="Polar residues" evidence="1">
    <location>
        <begin position="204"/>
        <end position="223"/>
    </location>
</feature>
<feature type="region of interest" description="Disordered" evidence="1">
    <location>
        <begin position="1"/>
        <end position="49"/>
    </location>
</feature>
<sequence>MVDAYSSHAHLQLTDPSPPEQPPPAAQGPTIPQDPLSASGEPSDQTVLTPPQSLLQTSQTVLNPTSRPISCFLPALSCPPPPSPRTIALTGHLYPQVSIPQLFNDLAGPAYRRTAWTQAPTDTSWAFFNHLGSADPPNQPTPPLQSSRPTISQSAAEVASPLLVASRSNQNGPQPDRLKHPTTPPPSALVPSLAPPRSIESKRTGPTKQVSTSTINSKQPAIW</sequence>
<reference evidence="2 3" key="1">
    <citation type="submission" date="2019-05" db="EMBL/GenBank/DDBJ databases">
        <title>Emergence of the Ug99 lineage of the wheat stem rust pathogen through somatic hybridization.</title>
        <authorList>
            <person name="Li F."/>
            <person name="Upadhyaya N.M."/>
            <person name="Sperschneider J."/>
            <person name="Matny O."/>
            <person name="Nguyen-Phuc H."/>
            <person name="Mago R."/>
            <person name="Raley C."/>
            <person name="Miller M.E."/>
            <person name="Silverstein K.A.T."/>
            <person name="Henningsen E."/>
            <person name="Hirsch C.D."/>
            <person name="Visser B."/>
            <person name="Pretorius Z.A."/>
            <person name="Steffenson B.J."/>
            <person name="Schwessinger B."/>
            <person name="Dodds P.N."/>
            <person name="Figueroa M."/>
        </authorList>
    </citation>
    <scope>NUCLEOTIDE SEQUENCE [LARGE SCALE GENOMIC DNA]</scope>
    <source>
        <strain evidence="2 3">Ug99</strain>
    </source>
</reference>
<feature type="compositionally biased region" description="Polar residues" evidence="1">
    <location>
        <begin position="40"/>
        <end position="49"/>
    </location>
</feature>
<feature type="region of interest" description="Disordered" evidence="1">
    <location>
        <begin position="128"/>
        <end position="223"/>
    </location>
</feature>
<feature type="compositionally biased region" description="Polar residues" evidence="1">
    <location>
        <begin position="144"/>
        <end position="155"/>
    </location>
</feature>
<dbReference type="Proteomes" id="UP000325313">
    <property type="component" value="Unassembled WGS sequence"/>
</dbReference>
<dbReference type="EMBL" id="VDEP01000274">
    <property type="protein sequence ID" value="KAA1113990.1"/>
    <property type="molecule type" value="Genomic_DNA"/>
</dbReference>
<name>A0A5B0QLE4_PUCGR</name>
<comment type="caution">
    <text evidence="2">The sequence shown here is derived from an EMBL/GenBank/DDBJ whole genome shotgun (WGS) entry which is preliminary data.</text>
</comment>
<organism evidence="2 3">
    <name type="scientific">Puccinia graminis f. sp. tritici</name>
    <dbReference type="NCBI Taxonomy" id="56615"/>
    <lineage>
        <taxon>Eukaryota</taxon>
        <taxon>Fungi</taxon>
        <taxon>Dikarya</taxon>
        <taxon>Basidiomycota</taxon>
        <taxon>Pucciniomycotina</taxon>
        <taxon>Pucciniomycetes</taxon>
        <taxon>Pucciniales</taxon>
        <taxon>Pucciniaceae</taxon>
        <taxon>Puccinia</taxon>
    </lineage>
</organism>
<evidence type="ECO:0000313" key="3">
    <source>
        <dbReference type="Proteomes" id="UP000325313"/>
    </source>
</evidence>
<accession>A0A5B0QLE4</accession>
<feature type="compositionally biased region" description="Pro residues" evidence="1">
    <location>
        <begin position="16"/>
        <end position="26"/>
    </location>
</feature>
<gene>
    <name evidence="2" type="ORF">PGTUg99_026683</name>
</gene>
<evidence type="ECO:0000313" key="2">
    <source>
        <dbReference type="EMBL" id="KAA1113990.1"/>
    </source>
</evidence>
<proteinExistence type="predicted"/>
<protein>
    <submittedName>
        <fullName evidence="2">Uncharacterized protein</fullName>
    </submittedName>
</protein>
<evidence type="ECO:0000256" key="1">
    <source>
        <dbReference type="SAM" id="MobiDB-lite"/>
    </source>
</evidence>
<dbReference type="AlphaFoldDB" id="A0A5B0QLE4"/>